<protein>
    <submittedName>
        <fullName evidence="2">Uncharacterized protein</fullName>
    </submittedName>
</protein>
<sequence length="105" mass="12225">MITNGWNAILRELDIDHPIVKLMIELSHLMKRKLVTKLHQVIVLGTQGFGHLGTRCKGELKKKESKKMFKVRRFILKVMGMEMQTKHADVNPTKKKKMRTKKKAC</sequence>
<evidence type="ECO:0000313" key="2">
    <source>
        <dbReference type="EMBL" id="GEU58799.1"/>
    </source>
</evidence>
<feature type="compositionally biased region" description="Basic residues" evidence="1">
    <location>
        <begin position="93"/>
        <end position="105"/>
    </location>
</feature>
<dbReference type="EMBL" id="BKCJ010004063">
    <property type="protein sequence ID" value="GEU58799.1"/>
    <property type="molecule type" value="Genomic_DNA"/>
</dbReference>
<feature type="region of interest" description="Disordered" evidence="1">
    <location>
        <begin position="86"/>
        <end position="105"/>
    </location>
</feature>
<evidence type="ECO:0000256" key="1">
    <source>
        <dbReference type="SAM" id="MobiDB-lite"/>
    </source>
</evidence>
<organism evidence="2">
    <name type="scientific">Tanacetum cinerariifolium</name>
    <name type="common">Dalmatian daisy</name>
    <name type="synonym">Chrysanthemum cinerariifolium</name>
    <dbReference type="NCBI Taxonomy" id="118510"/>
    <lineage>
        <taxon>Eukaryota</taxon>
        <taxon>Viridiplantae</taxon>
        <taxon>Streptophyta</taxon>
        <taxon>Embryophyta</taxon>
        <taxon>Tracheophyta</taxon>
        <taxon>Spermatophyta</taxon>
        <taxon>Magnoliopsida</taxon>
        <taxon>eudicotyledons</taxon>
        <taxon>Gunneridae</taxon>
        <taxon>Pentapetalae</taxon>
        <taxon>asterids</taxon>
        <taxon>campanulids</taxon>
        <taxon>Asterales</taxon>
        <taxon>Asteraceae</taxon>
        <taxon>Asteroideae</taxon>
        <taxon>Anthemideae</taxon>
        <taxon>Anthemidinae</taxon>
        <taxon>Tanacetum</taxon>
    </lineage>
</organism>
<accession>A0A6L2LCD0</accession>
<gene>
    <name evidence="2" type="ORF">Tci_030777</name>
</gene>
<name>A0A6L2LCD0_TANCI</name>
<proteinExistence type="predicted"/>
<comment type="caution">
    <text evidence="2">The sequence shown here is derived from an EMBL/GenBank/DDBJ whole genome shotgun (WGS) entry which is preliminary data.</text>
</comment>
<dbReference type="AlphaFoldDB" id="A0A6L2LCD0"/>
<reference evidence="2" key="1">
    <citation type="journal article" date="2019" name="Sci. Rep.">
        <title>Draft genome of Tanacetum cinerariifolium, the natural source of mosquito coil.</title>
        <authorList>
            <person name="Yamashiro T."/>
            <person name="Shiraishi A."/>
            <person name="Satake H."/>
            <person name="Nakayama K."/>
        </authorList>
    </citation>
    <scope>NUCLEOTIDE SEQUENCE</scope>
</reference>